<dbReference type="Pfam" id="PF03168">
    <property type="entry name" value="LEA_2"/>
    <property type="match status" value="1"/>
</dbReference>
<evidence type="ECO:0000256" key="3">
    <source>
        <dbReference type="ARBA" id="ARBA00022989"/>
    </source>
</evidence>
<reference evidence="7" key="2">
    <citation type="submission" date="2023-06" db="EMBL/GenBank/DDBJ databases">
        <authorList>
            <person name="Ma L."/>
            <person name="Liu K.-W."/>
            <person name="Li Z."/>
            <person name="Hsiao Y.-Y."/>
            <person name="Qi Y."/>
            <person name="Fu T."/>
            <person name="Tang G."/>
            <person name="Zhang D."/>
            <person name="Sun W.-H."/>
            <person name="Liu D.-K."/>
            <person name="Li Y."/>
            <person name="Chen G.-Z."/>
            <person name="Liu X.-D."/>
            <person name="Liao X.-Y."/>
            <person name="Jiang Y.-T."/>
            <person name="Yu X."/>
            <person name="Hao Y."/>
            <person name="Huang J."/>
            <person name="Zhao X.-W."/>
            <person name="Ke S."/>
            <person name="Chen Y.-Y."/>
            <person name="Wu W.-L."/>
            <person name="Hsu J.-L."/>
            <person name="Lin Y.-F."/>
            <person name="Huang M.-D."/>
            <person name="Li C.-Y."/>
            <person name="Huang L."/>
            <person name="Wang Z.-W."/>
            <person name="Zhao X."/>
            <person name="Zhong W.-Y."/>
            <person name="Peng D.-H."/>
            <person name="Ahmad S."/>
            <person name="Lan S."/>
            <person name="Zhang J.-S."/>
            <person name="Tsai W.-C."/>
            <person name="Van De Peer Y."/>
            <person name="Liu Z.-J."/>
        </authorList>
    </citation>
    <scope>NUCLEOTIDE SEQUENCE</scope>
    <source>
        <strain evidence="7">CP</strain>
        <tissue evidence="7">Leaves</tissue>
    </source>
</reference>
<evidence type="ECO:0000259" key="6">
    <source>
        <dbReference type="Pfam" id="PF03168"/>
    </source>
</evidence>
<name>A0AAV9DGE6_ACOCL</name>
<gene>
    <name evidence="7" type="ORF">QJS10_CPB13g01473</name>
</gene>
<evidence type="ECO:0000256" key="5">
    <source>
        <dbReference type="SAM" id="Phobius"/>
    </source>
</evidence>
<keyword evidence="4 5" id="KW-0472">Membrane</keyword>
<dbReference type="Proteomes" id="UP001180020">
    <property type="component" value="Unassembled WGS sequence"/>
</dbReference>
<keyword evidence="8" id="KW-1185">Reference proteome</keyword>
<dbReference type="GO" id="GO:0009506">
    <property type="term" value="C:plasmodesma"/>
    <property type="evidence" value="ECO:0007669"/>
    <property type="project" value="TreeGrafter"/>
</dbReference>
<reference evidence="7" key="1">
    <citation type="journal article" date="2023" name="Nat. Commun.">
        <title>Diploid and tetraploid genomes of Acorus and the evolution of monocots.</title>
        <authorList>
            <person name="Ma L."/>
            <person name="Liu K.W."/>
            <person name="Li Z."/>
            <person name="Hsiao Y.Y."/>
            <person name="Qi Y."/>
            <person name="Fu T."/>
            <person name="Tang G.D."/>
            <person name="Zhang D."/>
            <person name="Sun W.H."/>
            <person name="Liu D.K."/>
            <person name="Li Y."/>
            <person name="Chen G.Z."/>
            <person name="Liu X.D."/>
            <person name="Liao X.Y."/>
            <person name="Jiang Y.T."/>
            <person name="Yu X."/>
            <person name="Hao Y."/>
            <person name="Huang J."/>
            <person name="Zhao X.W."/>
            <person name="Ke S."/>
            <person name="Chen Y.Y."/>
            <person name="Wu W.L."/>
            <person name="Hsu J.L."/>
            <person name="Lin Y.F."/>
            <person name="Huang M.D."/>
            <person name="Li C.Y."/>
            <person name="Huang L."/>
            <person name="Wang Z.W."/>
            <person name="Zhao X."/>
            <person name="Zhong W.Y."/>
            <person name="Peng D.H."/>
            <person name="Ahmad S."/>
            <person name="Lan S."/>
            <person name="Zhang J.S."/>
            <person name="Tsai W.C."/>
            <person name="Van de Peer Y."/>
            <person name="Liu Z.J."/>
        </authorList>
    </citation>
    <scope>NUCLEOTIDE SEQUENCE</scope>
    <source>
        <strain evidence="7">CP</strain>
    </source>
</reference>
<dbReference type="EMBL" id="JAUJYO010000013">
    <property type="protein sequence ID" value="KAK1299985.1"/>
    <property type="molecule type" value="Genomic_DNA"/>
</dbReference>
<dbReference type="PANTHER" id="PTHR31415">
    <property type="entry name" value="OS05G0367900 PROTEIN"/>
    <property type="match status" value="1"/>
</dbReference>
<accession>A0AAV9DGE6</accession>
<protein>
    <recommendedName>
        <fullName evidence="6">Late embryogenesis abundant protein LEA-2 subgroup domain-containing protein</fullName>
    </recommendedName>
</protein>
<feature type="domain" description="Late embryogenesis abundant protein LEA-2 subgroup" evidence="6">
    <location>
        <begin position="79"/>
        <end position="182"/>
    </location>
</feature>
<evidence type="ECO:0000256" key="1">
    <source>
        <dbReference type="ARBA" id="ARBA00004167"/>
    </source>
</evidence>
<evidence type="ECO:0000256" key="4">
    <source>
        <dbReference type="ARBA" id="ARBA00023136"/>
    </source>
</evidence>
<evidence type="ECO:0000313" key="8">
    <source>
        <dbReference type="Proteomes" id="UP001180020"/>
    </source>
</evidence>
<comment type="caution">
    <text evidence="7">The sequence shown here is derived from an EMBL/GenBank/DDBJ whole genome shotgun (WGS) entry which is preliminary data.</text>
</comment>
<proteinExistence type="predicted"/>
<sequence>MSVKDCGKHSHCHRRKLYRRVFFTLLTFIILILLIILIIYLVLRPKKPRFILSSATIYSFNLSSPLSPPSLLTSSIQVTLSSHNPNDNIGIRYDKLDVYASYKSQQITLPTSLPPTYQGHNDVNVWSPFIYGSSVPLAPYLSVALAQDENAGVALIHVMIDGRLRWKVGSWTSGHYHVHVSCPTLLSFSGGRGDVKLLQMSACTVDV</sequence>
<keyword evidence="3 5" id="KW-1133">Transmembrane helix</keyword>
<evidence type="ECO:0000256" key="2">
    <source>
        <dbReference type="ARBA" id="ARBA00022692"/>
    </source>
</evidence>
<evidence type="ECO:0000313" key="7">
    <source>
        <dbReference type="EMBL" id="KAK1299985.1"/>
    </source>
</evidence>
<dbReference type="InterPro" id="IPR044839">
    <property type="entry name" value="NDR1-like"/>
</dbReference>
<dbReference type="PANTHER" id="PTHR31415:SF166">
    <property type="entry name" value="LATE EMBRYOGENESIS ABUNDANT (LEA) HYDROXYPROLINE-RICH GLYCOPROTEIN FAMILY"/>
    <property type="match status" value="1"/>
</dbReference>
<organism evidence="7 8">
    <name type="scientific">Acorus calamus</name>
    <name type="common">Sweet flag</name>
    <dbReference type="NCBI Taxonomy" id="4465"/>
    <lineage>
        <taxon>Eukaryota</taxon>
        <taxon>Viridiplantae</taxon>
        <taxon>Streptophyta</taxon>
        <taxon>Embryophyta</taxon>
        <taxon>Tracheophyta</taxon>
        <taxon>Spermatophyta</taxon>
        <taxon>Magnoliopsida</taxon>
        <taxon>Liliopsida</taxon>
        <taxon>Acoraceae</taxon>
        <taxon>Acorus</taxon>
    </lineage>
</organism>
<dbReference type="GO" id="GO:0098542">
    <property type="term" value="P:defense response to other organism"/>
    <property type="evidence" value="ECO:0007669"/>
    <property type="project" value="InterPro"/>
</dbReference>
<dbReference type="GO" id="GO:0005886">
    <property type="term" value="C:plasma membrane"/>
    <property type="evidence" value="ECO:0007669"/>
    <property type="project" value="TreeGrafter"/>
</dbReference>
<comment type="subcellular location">
    <subcellularLocation>
        <location evidence="1">Membrane</location>
        <topology evidence="1">Single-pass membrane protein</topology>
    </subcellularLocation>
</comment>
<feature type="transmembrane region" description="Helical" evidence="5">
    <location>
        <begin position="21"/>
        <end position="43"/>
    </location>
</feature>
<keyword evidence="2 5" id="KW-0812">Transmembrane</keyword>
<dbReference type="AlphaFoldDB" id="A0AAV9DGE6"/>
<dbReference type="InterPro" id="IPR004864">
    <property type="entry name" value="LEA_2"/>
</dbReference>